<geneLocation type="plasmid" evidence="1 2">
    <name>Cy782205</name>
</geneLocation>
<name>E0UNX2_GLOV7</name>
<dbReference type="RefSeq" id="WP_013325774.1">
    <property type="nucleotide sequence ID" value="NC_014504.1"/>
</dbReference>
<evidence type="ECO:0000313" key="1">
    <source>
        <dbReference type="EMBL" id="ADN18652.1"/>
    </source>
</evidence>
<organism evidence="1 2">
    <name type="scientific">Gloeothece verrucosa (strain PCC 7822)</name>
    <name type="common">Cyanothece sp. (strain PCC 7822)</name>
    <dbReference type="NCBI Taxonomy" id="497965"/>
    <lineage>
        <taxon>Bacteria</taxon>
        <taxon>Bacillati</taxon>
        <taxon>Cyanobacteriota</taxon>
        <taxon>Cyanophyceae</taxon>
        <taxon>Oscillatoriophycideae</taxon>
        <taxon>Chroococcales</taxon>
        <taxon>Aphanothecaceae</taxon>
        <taxon>Gloeothece</taxon>
        <taxon>Gloeothece verrucosa</taxon>
    </lineage>
</organism>
<dbReference type="EMBL" id="CP002203">
    <property type="protein sequence ID" value="ADN18652.1"/>
    <property type="molecule type" value="Genomic_DNA"/>
</dbReference>
<reference evidence="2" key="1">
    <citation type="journal article" date="2011" name="MBio">
        <title>Novel metabolic attributes of the genus Cyanothece, comprising a group of unicellular nitrogen-fixing Cyanobacteria.</title>
        <authorList>
            <person name="Bandyopadhyay A."/>
            <person name="Elvitigala T."/>
            <person name="Welsh E."/>
            <person name="Stockel J."/>
            <person name="Liberton M."/>
            <person name="Min H."/>
            <person name="Sherman L.A."/>
            <person name="Pakrasi H.B."/>
        </authorList>
    </citation>
    <scope>NUCLEOTIDE SEQUENCE [LARGE SCALE GENOMIC DNA]</scope>
    <source>
        <strain evidence="2">PCC 7822</strain>
        <plasmid evidence="2">Cy782205</plasmid>
    </source>
</reference>
<dbReference type="KEGG" id="cyj:Cyan7822_6639"/>
<keyword evidence="2" id="KW-1185">Reference proteome</keyword>
<dbReference type="AlphaFoldDB" id="E0UNX2"/>
<proteinExistence type="predicted"/>
<accession>E0UNX2</accession>
<protein>
    <submittedName>
        <fullName evidence="1">Uncharacterized protein</fullName>
    </submittedName>
</protein>
<sequence length="50" mass="5583">MAELTIQISDELASRLEPLRERLPQLLAQLLETTDRGAEVPITDTSSVYV</sequence>
<gene>
    <name evidence="1" type="ordered locus">Cyan7822_6639</name>
</gene>
<dbReference type="Proteomes" id="UP000008206">
    <property type="component" value="Plasmid Cy782205"/>
</dbReference>
<dbReference type="HOGENOM" id="CLU_3116998_0_0_3"/>
<evidence type="ECO:0000313" key="2">
    <source>
        <dbReference type="Proteomes" id="UP000008206"/>
    </source>
</evidence>
<keyword evidence="1" id="KW-0614">Plasmid</keyword>